<feature type="region of interest" description="Disordered" evidence="7">
    <location>
        <begin position="695"/>
        <end position="734"/>
    </location>
</feature>
<evidence type="ECO:0000256" key="4">
    <source>
        <dbReference type="ARBA" id="ARBA00022833"/>
    </source>
</evidence>
<protein>
    <recommendedName>
        <fullName evidence="6">Protein FAR1-RELATED SEQUENCE</fullName>
    </recommendedName>
</protein>
<dbReference type="GO" id="GO:0008270">
    <property type="term" value="F:zinc ion binding"/>
    <property type="evidence" value="ECO:0007669"/>
    <property type="project" value="UniProtKB-UniRule"/>
</dbReference>
<evidence type="ECO:0000256" key="7">
    <source>
        <dbReference type="SAM" id="MobiDB-lite"/>
    </source>
</evidence>
<evidence type="ECO:0000256" key="2">
    <source>
        <dbReference type="ARBA" id="ARBA00022723"/>
    </source>
</evidence>
<dbReference type="InterPro" id="IPR058778">
    <property type="entry name" value="HTH_FAR1-11-like"/>
</dbReference>
<dbReference type="Pfam" id="PF04434">
    <property type="entry name" value="SWIM"/>
    <property type="match status" value="1"/>
</dbReference>
<dbReference type="GO" id="GO:0006355">
    <property type="term" value="P:regulation of DNA-templated transcription"/>
    <property type="evidence" value="ECO:0007669"/>
    <property type="project" value="UniProtKB-UniRule"/>
</dbReference>
<keyword evidence="10" id="KW-1185">Reference proteome</keyword>
<dbReference type="PANTHER" id="PTHR31669">
    <property type="entry name" value="PROTEIN FAR1-RELATED SEQUENCE 10-RELATED"/>
    <property type="match status" value="1"/>
</dbReference>
<dbReference type="Proteomes" id="UP001374535">
    <property type="component" value="Chromosome 4"/>
</dbReference>
<gene>
    <name evidence="9" type="ORF">V8G54_012367</name>
</gene>
<evidence type="ECO:0000256" key="5">
    <source>
        <dbReference type="PROSITE-ProRule" id="PRU00325"/>
    </source>
</evidence>
<dbReference type="InterPro" id="IPR006564">
    <property type="entry name" value="Znf_PMZ"/>
</dbReference>
<keyword evidence="2 6" id="KW-0479">Metal-binding</keyword>
<dbReference type="InterPro" id="IPR007527">
    <property type="entry name" value="Znf_SWIM"/>
</dbReference>
<accession>A0AAQ3NR38</accession>
<comment type="function">
    <text evidence="6">Putative transcription activator involved in regulating light control of development.</text>
</comment>
<dbReference type="EMBL" id="CP144697">
    <property type="protein sequence ID" value="WVZ14801.1"/>
    <property type="molecule type" value="Genomic_DNA"/>
</dbReference>
<dbReference type="Pfam" id="PF26175">
    <property type="entry name" value="HTH_FAR1"/>
    <property type="match status" value="1"/>
</dbReference>
<dbReference type="InterPro" id="IPR018289">
    <property type="entry name" value="MULE_transposase_dom"/>
</dbReference>
<dbReference type="AlphaFoldDB" id="A0AAQ3NR38"/>
<keyword evidence="4 6" id="KW-0862">Zinc</keyword>
<dbReference type="InterPro" id="IPR031052">
    <property type="entry name" value="FHY3/FAR1"/>
</dbReference>
<evidence type="ECO:0000256" key="6">
    <source>
        <dbReference type="RuleBase" id="RU367018"/>
    </source>
</evidence>
<dbReference type="GO" id="GO:0005634">
    <property type="term" value="C:nucleus"/>
    <property type="evidence" value="ECO:0007669"/>
    <property type="project" value="UniProtKB-SubCell"/>
</dbReference>
<keyword evidence="6" id="KW-0539">Nucleus</keyword>
<evidence type="ECO:0000313" key="9">
    <source>
        <dbReference type="EMBL" id="WVZ14801.1"/>
    </source>
</evidence>
<dbReference type="PANTHER" id="PTHR31669:SF263">
    <property type="entry name" value="PROTEIN FAR1-RELATED SEQUENCE"/>
    <property type="match status" value="1"/>
</dbReference>
<dbReference type="Pfam" id="PF03101">
    <property type="entry name" value="FAR1"/>
    <property type="match status" value="1"/>
</dbReference>
<sequence>MTSEGIGNWPGGFFRDDDSTSADDEIREVNEEDEIKEILNEPLLEGEYANNSTLYKGKLFNSDTDAYNFYCLFAKTSGFSVRRGHSYKRNKNNIEDIYKRKFICHRGGVAKQRKTTAEVEKQRKRKSSRCNCSAKLMISKRTFGFEEKWMVTCFENSHNHALLDEKEIRFLPAYRDIPINNQARILLLSKVGCSVSLIMRVLEAEKGIEAGHLPFFDRDIRNFIISQSSIDKENDASDVLKLCKDLKDNDDAFQYDFTLDESNKLEHIISVFGDSIRAYEAFGDVVVFDTPYRINRYDMPLGLWVGVNNHGSSIFFGCVLLRDEKIPSFTWALKSFVRFVKGKCPQTILTDQDHALKEAVSTELPNTKHAFCIWHIATKLPTWFSFLLGTKYDDFKTEFYRLYNLECESDFEHQWDLMVGRFDLSNNTYIEALYFHRQFWALAYLKEFFFAGMTTTGRSESINSYIKKFLDVNTSLVDFVNQVGVAVNIRNQTGEEARMRQKYHNPLMKTSFPIEEHAASILTPYAFELLQHEIELSSKYAATVIDNDSYLVRHHTKLDGGRSVTWIKEKNSIHCSCKQFEFSGILCRHAIRVLLKNDYFSIPEEYLPSRWRKESSLIPQSRHIINYNDNSSVEFRSLVQCLEVESLKTKDRVEVATKELKKVIHCLKGMPEVQENSIDLEHGVLNVDECDVENPITSKTKGRPRGSRAKGGVEAAKKPRHCHYPNCGGTDHDSRNCLIKRKKDSLLASQSSPKK</sequence>
<keyword evidence="3 5" id="KW-0863">Zinc-finger</keyword>
<evidence type="ECO:0000256" key="1">
    <source>
        <dbReference type="ARBA" id="ARBA00005889"/>
    </source>
</evidence>
<evidence type="ECO:0000256" key="3">
    <source>
        <dbReference type="ARBA" id="ARBA00022771"/>
    </source>
</evidence>
<reference evidence="9 10" key="1">
    <citation type="journal article" date="2023" name="Life. Sci Alliance">
        <title>Evolutionary insights into 3D genome organization and epigenetic landscape of Vigna mungo.</title>
        <authorList>
            <person name="Junaid A."/>
            <person name="Singh B."/>
            <person name="Bhatia S."/>
        </authorList>
    </citation>
    <scope>NUCLEOTIDE SEQUENCE [LARGE SCALE GENOMIC DNA]</scope>
    <source>
        <strain evidence="9">Urdbean</strain>
    </source>
</reference>
<dbReference type="PROSITE" id="PS50966">
    <property type="entry name" value="ZF_SWIM"/>
    <property type="match status" value="1"/>
</dbReference>
<evidence type="ECO:0000259" key="8">
    <source>
        <dbReference type="PROSITE" id="PS50966"/>
    </source>
</evidence>
<dbReference type="InterPro" id="IPR004330">
    <property type="entry name" value="FAR1_DNA_bnd_dom"/>
</dbReference>
<feature type="domain" description="SWIM-type" evidence="8">
    <location>
        <begin position="562"/>
        <end position="598"/>
    </location>
</feature>
<dbReference type="SMART" id="SM00575">
    <property type="entry name" value="ZnF_PMZ"/>
    <property type="match status" value="1"/>
</dbReference>
<comment type="subcellular location">
    <subcellularLocation>
        <location evidence="6">Nucleus</location>
    </subcellularLocation>
</comment>
<organism evidence="9 10">
    <name type="scientific">Vigna mungo</name>
    <name type="common">Black gram</name>
    <name type="synonym">Phaseolus mungo</name>
    <dbReference type="NCBI Taxonomy" id="3915"/>
    <lineage>
        <taxon>Eukaryota</taxon>
        <taxon>Viridiplantae</taxon>
        <taxon>Streptophyta</taxon>
        <taxon>Embryophyta</taxon>
        <taxon>Tracheophyta</taxon>
        <taxon>Spermatophyta</taxon>
        <taxon>Magnoliopsida</taxon>
        <taxon>eudicotyledons</taxon>
        <taxon>Gunneridae</taxon>
        <taxon>Pentapetalae</taxon>
        <taxon>rosids</taxon>
        <taxon>fabids</taxon>
        <taxon>Fabales</taxon>
        <taxon>Fabaceae</taxon>
        <taxon>Papilionoideae</taxon>
        <taxon>50 kb inversion clade</taxon>
        <taxon>NPAAA clade</taxon>
        <taxon>indigoferoid/millettioid clade</taxon>
        <taxon>Phaseoleae</taxon>
        <taxon>Vigna</taxon>
    </lineage>
</organism>
<feature type="region of interest" description="Disordered" evidence="7">
    <location>
        <begin position="1"/>
        <end position="25"/>
    </location>
</feature>
<proteinExistence type="inferred from homology"/>
<name>A0AAQ3NR38_VIGMU</name>
<comment type="similarity">
    <text evidence="1 6">Belongs to the FHY3/FAR1 family.</text>
</comment>
<dbReference type="Pfam" id="PF10551">
    <property type="entry name" value="MULE"/>
    <property type="match status" value="1"/>
</dbReference>
<evidence type="ECO:0000313" key="10">
    <source>
        <dbReference type="Proteomes" id="UP001374535"/>
    </source>
</evidence>